<reference evidence="11" key="2">
    <citation type="submission" date="2025-09" db="UniProtKB">
        <authorList>
            <consortium name="Ensembl"/>
        </authorList>
    </citation>
    <scope>IDENTIFICATION</scope>
</reference>
<evidence type="ECO:0000256" key="1">
    <source>
        <dbReference type="ARBA" id="ARBA00004613"/>
    </source>
</evidence>
<evidence type="ECO:0000256" key="2">
    <source>
        <dbReference type="ARBA" id="ARBA00010842"/>
    </source>
</evidence>
<dbReference type="Pfam" id="PF21479">
    <property type="entry name" value="DIKK1-2-4_C-subdom2"/>
    <property type="match status" value="1"/>
</dbReference>
<dbReference type="AlphaFoldDB" id="A0A3Q2X846"/>
<dbReference type="Pfam" id="PF04706">
    <property type="entry name" value="Dickkopf_N"/>
    <property type="match status" value="1"/>
</dbReference>
<dbReference type="PANTHER" id="PTHR12113:SF12">
    <property type="entry name" value="DICKKOPF-RELATED PROTEIN 2"/>
    <property type="match status" value="1"/>
</dbReference>
<accession>A0A3Q2X846</accession>
<dbReference type="Gene3D" id="2.10.80.10">
    <property type="entry name" value="Lipase, subunit A"/>
    <property type="match status" value="1"/>
</dbReference>
<dbReference type="InterPro" id="IPR039863">
    <property type="entry name" value="DKK1-4"/>
</dbReference>
<evidence type="ECO:0000256" key="6">
    <source>
        <dbReference type="ARBA" id="ARBA00022729"/>
    </source>
</evidence>
<evidence type="ECO:0000256" key="3">
    <source>
        <dbReference type="ARBA" id="ARBA00022473"/>
    </source>
</evidence>
<feature type="domain" description="Dickkopf-related protein 1/2/4 C-terminal subdomain 2" evidence="9">
    <location>
        <begin position="180"/>
        <end position="213"/>
    </location>
</feature>
<dbReference type="GO" id="GO:0039706">
    <property type="term" value="F:co-receptor binding"/>
    <property type="evidence" value="ECO:0007669"/>
    <property type="project" value="TreeGrafter"/>
</dbReference>
<comment type="subcellular location">
    <subcellularLocation>
        <location evidence="1">Secreted</location>
    </subcellularLocation>
</comment>
<dbReference type="GO" id="GO:0005615">
    <property type="term" value="C:extracellular space"/>
    <property type="evidence" value="ECO:0007669"/>
    <property type="project" value="TreeGrafter"/>
</dbReference>
<evidence type="ECO:0000259" key="9">
    <source>
        <dbReference type="Pfam" id="PF21479"/>
    </source>
</evidence>
<evidence type="ECO:0000256" key="5">
    <source>
        <dbReference type="ARBA" id="ARBA00022687"/>
    </source>
</evidence>
<organism evidence="11 12">
    <name type="scientific">Haplochromis burtoni</name>
    <name type="common">Burton's mouthbrooder</name>
    <name type="synonym">Chromis burtoni</name>
    <dbReference type="NCBI Taxonomy" id="8153"/>
    <lineage>
        <taxon>Eukaryota</taxon>
        <taxon>Metazoa</taxon>
        <taxon>Chordata</taxon>
        <taxon>Craniata</taxon>
        <taxon>Vertebrata</taxon>
        <taxon>Euteleostomi</taxon>
        <taxon>Actinopterygii</taxon>
        <taxon>Neopterygii</taxon>
        <taxon>Teleostei</taxon>
        <taxon>Neoteleostei</taxon>
        <taxon>Acanthomorphata</taxon>
        <taxon>Ovalentaria</taxon>
        <taxon>Cichlomorphae</taxon>
        <taxon>Cichliformes</taxon>
        <taxon>Cichlidae</taxon>
        <taxon>African cichlids</taxon>
        <taxon>Pseudocrenilabrinae</taxon>
        <taxon>Haplochromini</taxon>
        <taxon>Haplochromis</taxon>
    </lineage>
</organism>
<feature type="domain" description="Dickkopf N-terminal cysteine-rich" evidence="8">
    <location>
        <begin position="51"/>
        <end position="100"/>
    </location>
</feature>
<dbReference type="GO" id="GO:0048019">
    <property type="term" value="F:receptor antagonist activity"/>
    <property type="evidence" value="ECO:0007669"/>
    <property type="project" value="TreeGrafter"/>
</dbReference>
<dbReference type="GO" id="GO:0090090">
    <property type="term" value="P:negative regulation of canonical Wnt signaling pathway"/>
    <property type="evidence" value="ECO:0007669"/>
    <property type="project" value="TreeGrafter"/>
</dbReference>
<keyword evidence="4" id="KW-0964">Secreted</keyword>
<sequence>MWEDLICIKWIRVRVPLTCPALKDRTEAKARLLILIFVRSNGKFKPAAVYQCMSDLECREGNYCHTSSRRPAHSHCKTCRRRKRPCLRDTMCCPTNRCSNSLDAPLQKTSEAKGSPGRSEISVINPQYVSPCLLHISLRVCVFVSGQVGNPCLRSSDCLDGLCCARHFWTRICKPVLREGQVCTRHRRKGNHGLELFQRCPCGDGLICRTLREPGTQLAAVSRFNFSATSSRYSSGLSSGSASPAKARLHVCHRSK</sequence>
<dbReference type="InterPro" id="IPR048500">
    <property type="entry name" value="DIKK1/2/4_C-subdom1"/>
</dbReference>
<keyword evidence="5" id="KW-0879">Wnt signaling pathway</keyword>
<evidence type="ECO:0000313" key="11">
    <source>
        <dbReference type="Ensembl" id="ENSHBUP00000031370.1"/>
    </source>
</evidence>
<reference evidence="11" key="1">
    <citation type="submission" date="2025-08" db="UniProtKB">
        <authorList>
            <consortium name="Ensembl"/>
        </authorList>
    </citation>
    <scope>IDENTIFICATION</scope>
</reference>
<proteinExistence type="inferred from homology"/>
<dbReference type="InterPro" id="IPR048499">
    <property type="entry name" value="DIKK1/2/4_C-subdom2"/>
</dbReference>
<evidence type="ECO:0000259" key="10">
    <source>
        <dbReference type="Pfam" id="PF21481"/>
    </source>
</evidence>
<dbReference type="OMA" id="DLECTEG"/>
<dbReference type="PANTHER" id="PTHR12113">
    <property type="entry name" value="DICKKOPF3-LIKE 3"/>
    <property type="match status" value="1"/>
</dbReference>
<keyword evidence="12" id="KW-1185">Reference proteome</keyword>
<keyword evidence="7" id="KW-1015">Disulfide bond</keyword>
<dbReference type="FunFam" id="2.10.80.10:FF:000001">
    <property type="entry name" value="Dickkopf WNT-signaling pathway inhibitor 2"/>
    <property type="match status" value="1"/>
</dbReference>
<keyword evidence="6" id="KW-0732">Signal</keyword>
<dbReference type="STRING" id="8153.ENSHBUP00000031370"/>
<name>A0A3Q2X846_HAPBU</name>
<dbReference type="Proteomes" id="UP000264840">
    <property type="component" value="Unplaced"/>
</dbReference>
<evidence type="ECO:0000313" key="12">
    <source>
        <dbReference type="Proteomes" id="UP000264840"/>
    </source>
</evidence>
<dbReference type="Ensembl" id="ENSHBUT00000023298.1">
    <property type="protein sequence ID" value="ENSHBUP00000031370.1"/>
    <property type="gene ID" value="ENSHBUG00000017063.1"/>
</dbReference>
<keyword evidence="3" id="KW-0217">Developmental protein</keyword>
<dbReference type="InterPro" id="IPR006796">
    <property type="entry name" value="Dickkopf_N"/>
</dbReference>
<dbReference type="GeneTree" id="ENSGT00940000161319"/>
<evidence type="ECO:0000256" key="4">
    <source>
        <dbReference type="ARBA" id="ARBA00022525"/>
    </source>
</evidence>
<evidence type="ECO:0000259" key="8">
    <source>
        <dbReference type="Pfam" id="PF04706"/>
    </source>
</evidence>
<evidence type="ECO:0000256" key="7">
    <source>
        <dbReference type="ARBA" id="ARBA00023157"/>
    </source>
</evidence>
<protein>
    <submittedName>
        <fullName evidence="11">Uncharacterized protein</fullName>
    </submittedName>
</protein>
<dbReference type="Pfam" id="PF21481">
    <property type="entry name" value="DIKK1-2-4_C-subdom1"/>
    <property type="match status" value="1"/>
</dbReference>
<feature type="domain" description="Dickkopf-related protein 1/2/4 C-terminal subdomain 1" evidence="10">
    <location>
        <begin position="149"/>
        <end position="177"/>
    </location>
</feature>
<dbReference type="GO" id="GO:0016055">
    <property type="term" value="P:Wnt signaling pathway"/>
    <property type="evidence" value="ECO:0007669"/>
    <property type="project" value="UniProtKB-KW"/>
</dbReference>
<comment type="similarity">
    <text evidence="2">Belongs to the dickkopf family.</text>
</comment>